<accession>A0A1E4TKX9</accession>
<name>A0A1E4TKX9_9ASCO</name>
<evidence type="ECO:0000259" key="6">
    <source>
        <dbReference type="Pfam" id="PF01765"/>
    </source>
</evidence>
<comment type="similarity">
    <text evidence="1">Belongs to the RRF family.</text>
</comment>
<keyword evidence="8" id="KW-1185">Reference proteome</keyword>
<evidence type="ECO:0000256" key="5">
    <source>
        <dbReference type="ARBA" id="ARBA00033107"/>
    </source>
</evidence>
<protein>
    <recommendedName>
        <fullName evidence="2">Ribosome-recycling factor, mitochondrial</fullName>
    </recommendedName>
    <alternativeName>
        <fullName evidence="5">Ribosome-releasing factor, mitochondrial</fullName>
    </alternativeName>
</protein>
<dbReference type="PANTHER" id="PTHR20982">
    <property type="entry name" value="RIBOSOME RECYCLING FACTOR"/>
    <property type="match status" value="1"/>
</dbReference>
<dbReference type="GO" id="GO:0005739">
    <property type="term" value="C:mitochondrion"/>
    <property type="evidence" value="ECO:0007669"/>
    <property type="project" value="TreeGrafter"/>
</dbReference>
<dbReference type="GO" id="GO:0043023">
    <property type="term" value="F:ribosomal large subunit binding"/>
    <property type="evidence" value="ECO:0007669"/>
    <property type="project" value="TreeGrafter"/>
</dbReference>
<proteinExistence type="inferred from homology"/>
<dbReference type="Proteomes" id="UP000095023">
    <property type="component" value="Unassembled WGS sequence"/>
</dbReference>
<dbReference type="Gene3D" id="1.10.132.20">
    <property type="entry name" value="Ribosome-recycling factor"/>
    <property type="match status" value="1"/>
</dbReference>
<gene>
    <name evidence="7" type="ORF">CANCADRAFT_42983</name>
</gene>
<keyword evidence="3" id="KW-0648">Protein biosynthesis</keyword>
<evidence type="ECO:0000256" key="3">
    <source>
        <dbReference type="ARBA" id="ARBA00022917"/>
    </source>
</evidence>
<dbReference type="AlphaFoldDB" id="A0A1E4TKX9"/>
<organism evidence="7 8">
    <name type="scientific">Tortispora caseinolytica NRRL Y-17796</name>
    <dbReference type="NCBI Taxonomy" id="767744"/>
    <lineage>
        <taxon>Eukaryota</taxon>
        <taxon>Fungi</taxon>
        <taxon>Dikarya</taxon>
        <taxon>Ascomycota</taxon>
        <taxon>Saccharomycotina</taxon>
        <taxon>Trigonopsidomycetes</taxon>
        <taxon>Trigonopsidales</taxon>
        <taxon>Trigonopsidaceae</taxon>
        <taxon>Tortispora</taxon>
    </lineage>
</organism>
<dbReference type="PANTHER" id="PTHR20982:SF3">
    <property type="entry name" value="MITOCHONDRIAL RIBOSOME RECYCLING FACTOR PSEUDO 1"/>
    <property type="match status" value="1"/>
</dbReference>
<sequence>MTIDDLFDVENFRSNHESVIRDFKNDLLNLRRPISIIMEKILQTPVPYPDGEPCSVYATVAKRGPRMLSIGVYNARDMDKITSSIQAALGLTPQKAKNVPQQLLVELPPLTKEDKQRKLKQYNEAFEQRRNGAHNSLASIRDKALKPLKGLKGVSKDDIKATQDKIERIHKAYTQELRDELDKAKAATA</sequence>
<dbReference type="Pfam" id="PF01765">
    <property type="entry name" value="RRF"/>
    <property type="match status" value="1"/>
</dbReference>
<feature type="domain" description="Ribosome recycling factor" evidence="6">
    <location>
        <begin position="54"/>
        <end position="185"/>
    </location>
</feature>
<dbReference type="InterPro" id="IPR023584">
    <property type="entry name" value="Ribosome_recyc_fac_dom"/>
</dbReference>
<dbReference type="EMBL" id="KV453841">
    <property type="protein sequence ID" value="ODV92377.1"/>
    <property type="molecule type" value="Genomic_DNA"/>
</dbReference>
<dbReference type="OrthoDB" id="407355at2759"/>
<evidence type="ECO:0000313" key="7">
    <source>
        <dbReference type="EMBL" id="ODV92377.1"/>
    </source>
</evidence>
<dbReference type="InterPro" id="IPR002661">
    <property type="entry name" value="Ribosome_recyc_fac"/>
</dbReference>
<comment type="function">
    <text evidence="4">Necessary for protein synthesis in mitochondria. Functions as a ribosome recycling factor in mitochondria.</text>
</comment>
<reference evidence="8" key="1">
    <citation type="submission" date="2016-02" db="EMBL/GenBank/DDBJ databases">
        <title>Comparative genomics of biotechnologically important yeasts.</title>
        <authorList>
            <consortium name="DOE Joint Genome Institute"/>
            <person name="Riley R."/>
            <person name="Haridas S."/>
            <person name="Wolfe K.H."/>
            <person name="Lopes M.R."/>
            <person name="Hittinger C.T."/>
            <person name="Goker M."/>
            <person name="Salamov A."/>
            <person name="Wisecaver J."/>
            <person name="Long T.M."/>
            <person name="Aerts A.L."/>
            <person name="Barry K."/>
            <person name="Choi C."/>
            <person name="Clum A."/>
            <person name="Coughlan A.Y."/>
            <person name="Deshpande S."/>
            <person name="Douglass A.P."/>
            <person name="Hanson S.J."/>
            <person name="Klenk H.-P."/>
            <person name="Labutti K."/>
            <person name="Lapidus A."/>
            <person name="Lindquist E."/>
            <person name="Lipzen A."/>
            <person name="Meier-Kolthoff J.P."/>
            <person name="Ohm R.A."/>
            <person name="Otillar R.P."/>
            <person name="Pangilinan J."/>
            <person name="Peng Y."/>
            <person name="Rokas A."/>
            <person name="Rosa C.A."/>
            <person name="Scheuner C."/>
            <person name="Sibirny A.A."/>
            <person name="Slot J.C."/>
            <person name="Stielow J.B."/>
            <person name="Sun H."/>
            <person name="Kurtzman C.P."/>
            <person name="Blackwell M."/>
            <person name="Jeffries T.W."/>
            <person name="Grigoriev I.V."/>
        </authorList>
    </citation>
    <scope>NUCLEOTIDE SEQUENCE [LARGE SCALE GENOMIC DNA]</scope>
    <source>
        <strain evidence="8">NRRL Y-17796</strain>
    </source>
</reference>
<evidence type="ECO:0000256" key="4">
    <source>
        <dbReference type="ARBA" id="ARBA00024909"/>
    </source>
</evidence>
<evidence type="ECO:0000256" key="2">
    <source>
        <dbReference type="ARBA" id="ARBA00020581"/>
    </source>
</evidence>
<dbReference type="SUPFAM" id="SSF55194">
    <property type="entry name" value="Ribosome recycling factor, RRF"/>
    <property type="match status" value="1"/>
</dbReference>
<evidence type="ECO:0000313" key="8">
    <source>
        <dbReference type="Proteomes" id="UP000095023"/>
    </source>
</evidence>
<dbReference type="InterPro" id="IPR036191">
    <property type="entry name" value="RRF_sf"/>
</dbReference>
<evidence type="ECO:0000256" key="1">
    <source>
        <dbReference type="ARBA" id="ARBA00005912"/>
    </source>
</evidence>
<dbReference type="GO" id="GO:0006412">
    <property type="term" value="P:translation"/>
    <property type="evidence" value="ECO:0007669"/>
    <property type="project" value="UniProtKB-KW"/>
</dbReference>